<dbReference type="InterPro" id="IPR058922">
    <property type="entry name" value="WHD_DRP"/>
</dbReference>
<dbReference type="InterPro" id="IPR044974">
    <property type="entry name" value="Disease_R_plants"/>
</dbReference>
<dbReference type="Pfam" id="PF00931">
    <property type="entry name" value="NB-ARC"/>
    <property type="match status" value="2"/>
</dbReference>
<evidence type="ECO:0000256" key="3">
    <source>
        <dbReference type="ARBA" id="ARBA00022737"/>
    </source>
</evidence>
<evidence type="ECO:0000256" key="4">
    <source>
        <dbReference type="ARBA" id="ARBA00022741"/>
    </source>
</evidence>
<dbReference type="Pfam" id="PF23559">
    <property type="entry name" value="WHD_DRP"/>
    <property type="match status" value="2"/>
</dbReference>
<dbReference type="CDD" id="cd14798">
    <property type="entry name" value="RX-CC_like"/>
    <property type="match status" value="1"/>
</dbReference>
<dbReference type="GO" id="GO:0002758">
    <property type="term" value="P:innate immune response-activating signaling pathway"/>
    <property type="evidence" value="ECO:0007669"/>
    <property type="project" value="UniProtKB-ARBA"/>
</dbReference>
<reference evidence="12" key="2">
    <citation type="submission" date="2015-06" db="UniProtKB">
        <authorList>
            <consortium name="EnsemblPlants"/>
        </authorList>
    </citation>
    <scope>IDENTIFICATION</scope>
</reference>
<dbReference type="SUPFAM" id="SSF52540">
    <property type="entry name" value="P-loop containing nucleoside triphosphate hydrolases"/>
    <property type="match status" value="2"/>
</dbReference>
<feature type="domain" description="Disease resistance R13L4/SHOC-2-like LRR" evidence="11">
    <location>
        <begin position="1275"/>
        <end position="1634"/>
    </location>
</feature>
<dbReference type="InterPro" id="IPR042197">
    <property type="entry name" value="Apaf_helical"/>
</dbReference>
<feature type="domain" description="Disease resistance N-terminal" evidence="9">
    <location>
        <begin position="713"/>
        <end position="809"/>
    </location>
</feature>
<dbReference type="Gramene" id="ORUFI08G06720.2">
    <property type="protein sequence ID" value="ORUFI08G06720.2"/>
    <property type="gene ID" value="ORUFI08G06720"/>
</dbReference>
<evidence type="ECO:0000256" key="6">
    <source>
        <dbReference type="ARBA" id="ARBA00023054"/>
    </source>
</evidence>
<evidence type="ECO:0000259" key="10">
    <source>
        <dbReference type="Pfam" id="PF23559"/>
    </source>
</evidence>
<dbReference type="Gene3D" id="1.10.10.10">
    <property type="entry name" value="Winged helix-like DNA-binding domain superfamily/Winged helix DNA-binding domain"/>
    <property type="match status" value="1"/>
</dbReference>
<dbReference type="InterPro" id="IPR055414">
    <property type="entry name" value="LRR_R13L4/SHOC2-like"/>
</dbReference>
<dbReference type="Gene3D" id="3.80.10.10">
    <property type="entry name" value="Ribonuclease Inhibitor"/>
    <property type="match status" value="2"/>
</dbReference>
<dbReference type="EnsemblPlants" id="ORUFI08G06720.2">
    <property type="protein sequence ID" value="ORUFI08G06720.2"/>
    <property type="gene ID" value="ORUFI08G06720"/>
</dbReference>
<feature type="coiled-coil region" evidence="7">
    <location>
        <begin position="828"/>
        <end position="855"/>
    </location>
</feature>
<name>A0A0E0QFL2_ORYRU</name>
<dbReference type="InterPro" id="IPR036388">
    <property type="entry name" value="WH-like_DNA-bd_sf"/>
</dbReference>
<evidence type="ECO:0000313" key="12">
    <source>
        <dbReference type="EnsemblPlants" id="ORUFI08G06720.2"/>
    </source>
</evidence>
<dbReference type="Gene3D" id="1.20.5.4130">
    <property type="match status" value="2"/>
</dbReference>
<dbReference type="Pfam" id="PF23598">
    <property type="entry name" value="LRR_14"/>
    <property type="match status" value="2"/>
</dbReference>
<feature type="domain" description="NB-ARC" evidence="8">
    <location>
        <begin position="888"/>
        <end position="1054"/>
    </location>
</feature>
<dbReference type="PANTHER" id="PTHR23155">
    <property type="entry name" value="DISEASE RESISTANCE PROTEIN RP"/>
    <property type="match status" value="1"/>
</dbReference>
<keyword evidence="13" id="KW-1185">Reference proteome</keyword>
<evidence type="ECO:0008006" key="14">
    <source>
        <dbReference type="Google" id="ProtNLM"/>
    </source>
</evidence>
<feature type="domain" description="Disease resistance protein winged helix" evidence="10">
    <location>
        <begin position="1144"/>
        <end position="1213"/>
    </location>
</feature>
<dbReference type="InterPro" id="IPR038005">
    <property type="entry name" value="RX-like_CC"/>
</dbReference>
<proteinExistence type="inferred from homology"/>
<dbReference type="FunFam" id="3.40.50.300:FF:001091">
    <property type="entry name" value="Probable disease resistance protein At1g61300"/>
    <property type="match status" value="1"/>
</dbReference>
<evidence type="ECO:0000256" key="5">
    <source>
        <dbReference type="ARBA" id="ARBA00022821"/>
    </source>
</evidence>
<keyword evidence="6 7" id="KW-0175">Coiled coil</keyword>
<feature type="domain" description="Disease resistance R13L4/SHOC-2-like LRR" evidence="11">
    <location>
        <begin position="339"/>
        <end position="687"/>
    </location>
</feature>
<feature type="domain" description="NB-ARC" evidence="8">
    <location>
        <begin position="34"/>
        <end position="121"/>
    </location>
</feature>
<dbReference type="GO" id="GO:0042742">
    <property type="term" value="P:defense response to bacterium"/>
    <property type="evidence" value="ECO:0007669"/>
    <property type="project" value="UniProtKB-ARBA"/>
</dbReference>
<feature type="domain" description="Disease resistance protein winged helix" evidence="10">
    <location>
        <begin position="208"/>
        <end position="277"/>
    </location>
</feature>
<dbReference type="Pfam" id="PF18052">
    <property type="entry name" value="Rx_N"/>
    <property type="match status" value="1"/>
</dbReference>
<accession>A0A0E0QFL2</accession>
<evidence type="ECO:0000256" key="1">
    <source>
        <dbReference type="ARBA" id="ARBA00008894"/>
    </source>
</evidence>
<dbReference type="SUPFAM" id="SSF52058">
    <property type="entry name" value="L domain-like"/>
    <property type="match status" value="2"/>
</dbReference>
<dbReference type="GO" id="GO:0009626">
    <property type="term" value="P:plant-type hypersensitive response"/>
    <property type="evidence" value="ECO:0007669"/>
    <property type="project" value="UniProtKB-ARBA"/>
</dbReference>
<comment type="similarity">
    <text evidence="1">Belongs to the disease resistance NB-LRR family.</text>
</comment>
<evidence type="ECO:0000256" key="2">
    <source>
        <dbReference type="ARBA" id="ARBA00022614"/>
    </source>
</evidence>
<reference evidence="13" key="1">
    <citation type="submission" date="2013-06" db="EMBL/GenBank/DDBJ databases">
        <authorList>
            <person name="Zhao Q."/>
        </authorList>
    </citation>
    <scope>NUCLEOTIDE SEQUENCE</scope>
    <source>
        <strain evidence="13">cv. W1943</strain>
    </source>
</reference>
<dbReference type="InterPro" id="IPR032675">
    <property type="entry name" value="LRR_dom_sf"/>
</dbReference>
<dbReference type="Proteomes" id="UP000008022">
    <property type="component" value="Unassembled WGS sequence"/>
</dbReference>
<dbReference type="Gene3D" id="1.10.8.430">
    <property type="entry name" value="Helical domain of apoptotic protease-activating factors"/>
    <property type="match status" value="1"/>
</dbReference>
<evidence type="ECO:0000259" key="9">
    <source>
        <dbReference type="Pfam" id="PF18052"/>
    </source>
</evidence>
<sequence>MARSAGIVVSASMGVMKPLLAKLTTLMGDEYKKLKGVRKQVSFLKDELTTMIDDLWKREAWDIISCAFPENANGSRVIVTTRVEDVACWACSNHQYIHRMKPLSSEDSKRLFFKRVIRSKDGCPSQYEEVSAEILKKCGGLPLAIITIASLLACEQARIMQEWESIRNSLGTPFGTNPSLEGMRQILNLSYKNLPLHLRTCLLYLAKYPEDSSIDRDDVVRQWIAEGFVRSSPGQDLEDVGKSYFNELINRGLIQPEQNNYGVVMGCRVHDMMLDLILSRCKEDNFISVAYSCEEYMLIAGQHGYNYNKVHRLSVQSMDSESDCTILMEGGVIPARLAHVRSVSLFGKHPRELPLLLPLFKYLRVLHITFYLLDQADLTAIRHLVELPSRICGLVHLETLEIVAYHAVSFPSDIVSLACLSHLRLPRGGLPNGIPKIKSLRTLEMFHPPDMDIKALAELTNLRKLSLFFDLEATMGTASNLNALGSSIGKLQNLRYLEFTVPTVKFDDDGLLGSLSAFPCSIEILKLETWRFSRIPTWINADLCHLHLLELLVSETCTDEVGVVGELPSLIHLHLQVELKMKGTVVFGASGGSFPALESLILTCGGDVASQLGFQAGVMPKLQMLDVRFERCDSGIDTPPVGMEHLLSLQHIRVEINVELEDRKIYPRDTAEHVLREAAQAHPNKPAFNFYFFSANLREGMASGMVVSASMGVMKPLLTKLTVLMGDEYKKLKGVRKQYKKLKGVRKQVSFLKDELTTMSAFLEKLAFMDDDGGELDPLVKDWRNHVREMTYDIEDCIDDFMHQLGGGADASGFLQKTARRLKTLRVRHQIANQIDEIKARVIEANQRRRRYELDGCSNSRASESVAIDPRLTALYQKADNLVGIDGPTEELIQLLTDAGQQKLMVVSIVGFGGLGKTTLAKQVYDKIGQQFDCKAFVSVSQRPDIARLLRTIQSKFNIQESSQAREVQDIIDDIRYYLGNKRYLIVVDDLWKQEAWNIIHCAFPENSNGSRVIVTTRVEDVACWACSNHRYIYKMKALNSDDSKKLFFNRVFGFEDGCPSQYEKVSAEILKKCGDLPLAIITIASLLACRPARIMQEWERIRNSLGTPFGTNPSLEGMRQILNLSYKNLPLHLRTCLLYLGNYPEDYEIRRDDVVRQWIAEGFVRSSPGQDLEDVGRSYFNELINRGLIQPEQNRYWEVTGCRVHDMMLDLILSKCKEDNFISVVYSGEDYVSIAGQHGYSSNKVRRLSLQSKAAELDCTVLIEGKATPAHLAQVRSISLFEKSTSGLPLLLRFKYLRVLHIMLGDGCERADLTAVSKLLQLRCLIFLGYGCKVELPSRICGLVHLETLEIACNVITSIPLDIVSLPCLSDLRLPWGVQLNCLPNSKSLRTLGICPPLDMDFFKALGEQTNLRDLRLYFDGKESSTASNLDSLGSSVGKLQNLRYLQIFFQFDISGGSLMGSLSRFPRSIEILHLEYCCLSRVPRWINVALVNLRRLHLSVSEASTDEVSILGELPSLVFLNLNLKLKSKGTIMFGGGEGSFPALEDLLLRCVGDSRLCFLAGVMPKLQRLVLRFWYRELGIDTAPVGMEHLSSLQLIDVDIDVLQEKKNVFPRDAVEHVFRQAAQAHPNQPAFIFHFW</sequence>
<dbReference type="eggNOG" id="KOG4658">
    <property type="taxonomic scope" value="Eukaryota"/>
</dbReference>
<dbReference type="GO" id="GO:0043531">
    <property type="term" value="F:ADP binding"/>
    <property type="evidence" value="ECO:0007669"/>
    <property type="project" value="InterPro"/>
</dbReference>
<protein>
    <recommendedName>
        <fullName evidence="14">NB-ARC domain-containing protein</fullName>
    </recommendedName>
</protein>
<keyword evidence="3" id="KW-0677">Repeat</keyword>
<evidence type="ECO:0000259" key="11">
    <source>
        <dbReference type="Pfam" id="PF23598"/>
    </source>
</evidence>
<dbReference type="Gene3D" id="3.40.50.300">
    <property type="entry name" value="P-loop containing nucleotide triphosphate hydrolases"/>
    <property type="match status" value="1"/>
</dbReference>
<keyword evidence="2" id="KW-0433">Leucine-rich repeat</keyword>
<dbReference type="FunFam" id="1.10.10.10:FF:000322">
    <property type="entry name" value="Probable disease resistance protein At1g63360"/>
    <property type="match status" value="2"/>
</dbReference>
<keyword evidence="4" id="KW-0547">Nucleotide-binding</keyword>
<organism evidence="12 13">
    <name type="scientific">Oryza rufipogon</name>
    <name type="common">Brownbeard rice</name>
    <name type="synonym">Asian wild rice</name>
    <dbReference type="NCBI Taxonomy" id="4529"/>
    <lineage>
        <taxon>Eukaryota</taxon>
        <taxon>Viridiplantae</taxon>
        <taxon>Streptophyta</taxon>
        <taxon>Embryophyta</taxon>
        <taxon>Tracheophyta</taxon>
        <taxon>Spermatophyta</taxon>
        <taxon>Magnoliopsida</taxon>
        <taxon>Liliopsida</taxon>
        <taxon>Poales</taxon>
        <taxon>Poaceae</taxon>
        <taxon>BOP clade</taxon>
        <taxon>Oryzoideae</taxon>
        <taxon>Oryzeae</taxon>
        <taxon>Oryzinae</taxon>
        <taxon>Oryza</taxon>
    </lineage>
</organism>
<dbReference type="PRINTS" id="PR00364">
    <property type="entry name" value="DISEASERSIST"/>
</dbReference>
<evidence type="ECO:0000256" key="7">
    <source>
        <dbReference type="SAM" id="Coils"/>
    </source>
</evidence>
<evidence type="ECO:0000313" key="13">
    <source>
        <dbReference type="Proteomes" id="UP000008022"/>
    </source>
</evidence>
<dbReference type="PANTHER" id="PTHR23155:SF906">
    <property type="entry name" value="OS08G0205100 PROTEIN"/>
    <property type="match status" value="1"/>
</dbReference>
<dbReference type="InterPro" id="IPR041118">
    <property type="entry name" value="Rx_N"/>
</dbReference>
<dbReference type="InterPro" id="IPR002182">
    <property type="entry name" value="NB-ARC"/>
</dbReference>
<dbReference type="InterPro" id="IPR027417">
    <property type="entry name" value="P-loop_NTPase"/>
</dbReference>
<dbReference type="STRING" id="4529.A0A0E0QFL2"/>
<keyword evidence="5" id="KW-0611">Plant defense</keyword>
<evidence type="ECO:0000259" key="8">
    <source>
        <dbReference type="Pfam" id="PF00931"/>
    </source>
</evidence>
<dbReference type="OMA" id="KLYNHPF"/>